<keyword evidence="2" id="KW-1003">Cell membrane</keyword>
<name>A0AAC9J0Z9_VIRHA</name>
<feature type="domain" description="RDD" evidence="7">
    <location>
        <begin position="4"/>
        <end position="127"/>
    </location>
</feature>
<feature type="transmembrane region" description="Helical" evidence="6">
    <location>
        <begin position="49"/>
        <end position="65"/>
    </location>
</feature>
<dbReference type="GO" id="GO:0005886">
    <property type="term" value="C:plasma membrane"/>
    <property type="evidence" value="ECO:0007669"/>
    <property type="project" value="UniProtKB-SubCell"/>
</dbReference>
<protein>
    <recommendedName>
        <fullName evidence="7">RDD domain-containing protein</fullName>
    </recommendedName>
</protein>
<dbReference type="InterPro" id="IPR010432">
    <property type="entry name" value="RDD"/>
</dbReference>
<dbReference type="RefSeq" id="WP_071648729.1">
    <property type="nucleotide sequence ID" value="NZ_CP017962.1"/>
</dbReference>
<dbReference type="Proteomes" id="UP000182945">
    <property type="component" value="Chromosome"/>
</dbReference>
<evidence type="ECO:0000256" key="3">
    <source>
        <dbReference type="ARBA" id="ARBA00022692"/>
    </source>
</evidence>
<dbReference type="PANTHER" id="PTHR36115:SF9">
    <property type="entry name" value="LMO1584 PROTEIN"/>
    <property type="match status" value="1"/>
</dbReference>
<evidence type="ECO:0000256" key="6">
    <source>
        <dbReference type="SAM" id="Phobius"/>
    </source>
</evidence>
<organism evidence="8 9">
    <name type="scientific">Virgibacillus halodenitrificans</name>
    <name type="common">Bacillus halodenitrificans</name>
    <dbReference type="NCBI Taxonomy" id="1482"/>
    <lineage>
        <taxon>Bacteria</taxon>
        <taxon>Bacillati</taxon>
        <taxon>Bacillota</taxon>
        <taxon>Bacilli</taxon>
        <taxon>Bacillales</taxon>
        <taxon>Bacillaceae</taxon>
        <taxon>Virgibacillus</taxon>
    </lineage>
</organism>
<sequence>MKDTAGFQVRFLATILDVIIITVTVGVLSYFLFGVVFQDELRWVDAIEPLYNLLLPVIWGGYTLGKRMTHIHIIKMTGEKVTLWTMFLRYIVSGVVYGLTLGVGVIVSAFMVGIREDNRATHDFIAGTRVVYDTKNDAESR</sequence>
<gene>
    <name evidence="8" type="ORF">BME96_06825</name>
</gene>
<dbReference type="Pfam" id="PF06271">
    <property type="entry name" value="RDD"/>
    <property type="match status" value="1"/>
</dbReference>
<reference evidence="8 9" key="1">
    <citation type="submission" date="2016-11" db="EMBL/GenBank/DDBJ databases">
        <title>Complete genome sequencing of Virgibacillus halodenitrificans PDB-F2.</title>
        <authorList>
            <person name="Sun Z."/>
            <person name="Zhou Y."/>
            <person name="Li H."/>
        </authorList>
    </citation>
    <scope>NUCLEOTIDE SEQUENCE [LARGE SCALE GENOMIC DNA]</scope>
    <source>
        <strain evidence="8 9">PDB-F2</strain>
    </source>
</reference>
<dbReference type="GeneID" id="71514095"/>
<accession>A0AAC9J0Z9</accession>
<evidence type="ECO:0000313" key="8">
    <source>
        <dbReference type="EMBL" id="APC47900.1"/>
    </source>
</evidence>
<evidence type="ECO:0000256" key="4">
    <source>
        <dbReference type="ARBA" id="ARBA00022989"/>
    </source>
</evidence>
<evidence type="ECO:0000313" key="9">
    <source>
        <dbReference type="Proteomes" id="UP000182945"/>
    </source>
</evidence>
<evidence type="ECO:0000256" key="5">
    <source>
        <dbReference type="ARBA" id="ARBA00023136"/>
    </source>
</evidence>
<keyword evidence="3 6" id="KW-0812">Transmembrane</keyword>
<keyword evidence="4 6" id="KW-1133">Transmembrane helix</keyword>
<evidence type="ECO:0000256" key="2">
    <source>
        <dbReference type="ARBA" id="ARBA00022475"/>
    </source>
</evidence>
<keyword evidence="5 6" id="KW-0472">Membrane</keyword>
<dbReference type="InterPro" id="IPR051791">
    <property type="entry name" value="Pra-immunoreactive"/>
</dbReference>
<dbReference type="AlphaFoldDB" id="A0AAC9J0Z9"/>
<dbReference type="KEGG" id="vhl:BME96_06825"/>
<comment type="subcellular location">
    <subcellularLocation>
        <location evidence="1">Cell membrane</location>
        <topology evidence="1">Multi-pass membrane protein</topology>
    </subcellularLocation>
</comment>
<evidence type="ECO:0000256" key="1">
    <source>
        <dbReference type="ARBA" id="ARBA00004651"/>
    </source>
</evidence>
<dbReference type="EMBL" id="CP017962">
    <property type="protein sequence ID" value="APC47900.1"/>
    <property type="molecule type" value="Genomic_DNA"/>
</dbReference>
<proteinExistence type="predicted"/>
<dbReference type="PANTHER" id="PTHR36115">
    <property type="entry name" value="PROLINE-RICH ANTIGEN HOMOLOG-RELATED"/>
    <property type="match status" value="1"/>
</dbReference>
<evidence type="ECO:0000259" key="7">
    <source>
        <dbReference type="Pfam" id="PF06271"/>
    </source>
</evidence>
<feature type="transmembrane region" description="Helical" evidence="6">
    <location>
        <begin position="12"/>
        <end position="37"/>
    </location>
</feature>
<feature type="transmembrane region" description="Helical" evidence="6">
    <location>
        <begin position="86"/>
        <end position="114"/>
    </location>
</feature>